<name>W0DHJ8_9AQUI</name>
<accession>W0DHJ8</accession>
<gene>
    <name evidence="2" type="ORF">THERU_08250</name>
</gene>
<dbReference type="KEGG" id="trd:THERU_08250"/>
<evidence type="ECO:0000313" key="2">
    <source>
        <dbReference type="EMBL" id="AHE96677.1"/>
    </source>
</evidence>
<dbReference type="HOGENOM" id="CLU_181383_0_0_0"/>
<dbReference type="RefSeq" id="WP_025306755.1">
    <property type="nucleotide sequence ID" value="NZ_CP007028.1"/>
</dbReference>
<feature type="transmembrane region" description="Helical" evidence="1">
    <location>
        <begin position="46"/>
        <end position="73"/>
    </location>
</feature>
<keyword evidence="1" id="KW-0472">Membrane</keyword>
<dbReference type="PANTHER" id="PTHR36443">
    <property type="entry name" value="BSR5223 PROTEIN"/>
    <property type="match status" value="1"/>
</dbReference>
<keyword evidence="3" id="KW-1185">Reference proteome</keyword>
<dbReference type="AlphaFoldDB" id="W0DHJ8"/>
<evidence type="ECO:0000313" key="3">
    <source>
        <dbReference type="Proteomes" id="UP000018914"/>
    </source>
</evidence>
<proteinExistence type="predicted"/>
<evidence type="ECO:0000256" key="1">
    <source>
        <dbReference type="SAM" id="Phobius"/>
    </source>
</evidence>
<dbReference type="PANTHER" id="PTHR36443:SF1">
    <property type="entry name" value="BSR5223 PROTEIN"/>
    <property type="match status" value="1"/>
</dbReference>
<dbReference type="STRING" id="75906.THERU_08250"/>
<reference evidence="2 3" key="1">
    <citation type="submission" date="2013-12" db="EMBL/GenBank/DDBJ databases">
        <authorList>
            <consortium name="DOE Joint Genome Institute"/>
            <person name="Eisen J."/>
            <person name="Huntemann M."/>
            <person name="Han J."/>
            <person name="Chen A."/>
            <person name="Kyrpides N."/>
            <person name="Mavromatis K."/>
            <person name="Markowitz V."/>
            <person name="Palaniappan K."/>
            <person name="Ivanova N."/>
            <person name="Schaumberg A."/>
            <person name="Pati A."/>
            <person name="Liolios K."/>
            <person name="Nordberg H.P."/>
            <person name="Cantor M.N."/>
            <person name="Hua S.X."/>
            <person name="Woyke T."/>
        </authorList>
    </citation>
    <scope>NUCLEOTIDE SEQUENCE [LARGE SCALE GENOMIC DNA]</scope>
    <source>
        <strain evidence="2 3">DSM 23557</strain>
    </source>
</reference>
<keyword evidence="1" id="KW-1133">Transmembrane helix</keyword>
<keyword evidence="1" id="KW-0812">Transmembrane</keyword>
<dbReference type="EMBL" id="CP007028">
    <property type="protein sequence ID" value="AHE96677.1"/>
    <property type="molecule type" value="Genomic_DNA"/>
</dbReference>
<dbReference type="eggNOG" id="ENOG5032YVX">
    <property type="taxonomic scope" value="Bacteria"/>
</dbReference>
<dbReference type="Pfam" id="PF11146">
    <property type="entry name" value="DUF2905"/>
    <property type="match status" value="1"/>
</dbReference>
<evidence type="ECO:0008006" key="4">
    <source>
        <dbReference type="Google" id="ProtNLM"/>
    </source>
</evidence>
<sequence>MTDLGKWLIFFGVFFIVFGLVLLLVEKLPFGFGKLPGDIFIKRDNFTFYFPLATSLLISLLLTLILNLIFWLFRK</sequence>
<dbReference type="PATRIC" id="fig|75906.3.peg.1585"/>
<dbReference type="Proteomes" id="UP000018914">
    <property type="component" value="Chromosome"/>
</dbReference>
<protein>
    <recommendedName>
        <fullName evidence="4">DUF2905 domain-containing protein</fullName>
    </recommendedName>
</protein>
<organism evidence="3">
    <name type="scientific">Thermocrinis ruber</name>
    <dbReference type="NCBI Taxonomy" id="75906"/>
    <lineage>
        <taxon>Bacteria</taxon>
        <taxon>Pseudomonadati</taxon>
        <taxon>Aquificota</taxon>
        <taxon>Aquificia</taxon>
        <taxon>Aquificales</taxon>
        <taxon>Aquificaceae</taxon>
        <taxon>Thermocrinis</taxon>
    </lineage>
</organism>
<feature type="transmembrane region" description="Helical" evidence="1">
    <location>
        <begin position="6"/>
        <end position="25"/>
    </location>
</feature>
<dbReference type="InterPro" id="IPR021320">
    <property type="entry name" value="DUF2905"/>
</dbReference>